<evidence type="ECO:0000313" key="2">
    <source>
        <dbReference type="Proteomes" id="UP000033847"/>
    </source>
</evidence>
<evidence type="ECO:0000313" key="1">
    <source>
        <dbReference type="EMBL" id="KKS38056.1"/>
    </source>
</evidence>
<organism evidence="1 2">
    <name type="scientific">candidate division WWE3 bacterium GW2011_GWF1_42_14</name>
    <dbReference type="NCBI Taxonomy" id="1619138"/>
    <lineage>
        <taxon>Bacteria</taxon>
        <taxon>Katanobacteria</taxon>
    </lineage>
</organism>
<dbReference type="EMBL" id="LCCU01000009">
    <property type="protein sequence ID" value="KKS38056.1"/>
    <property type="molecule type" value="Genomic_DNA"/>
</dbReference>
<dbReference type="Proteomes" id="UP000033847">
    <property type="component" value="Unassembled WGS sequence"/>
</dbReference>
<proteinExistence type="predicted"/>
<accession>A0A0G1AVF0</accession>
<comment type="caution">
    <text evidence="1">The sequence shown here is derived from an EMBL/GenBank/DDBJ whole genome shotgun (WGS) entry which is preliminary data.</text>
</comment>
<dbReference type="SUPFAM" id="SSF69322">
    <property type="entry name" value="Tricorn protease domain 2"/>
    <property type="match status" value="1"/>
</dbReference>
<reference evidence="1 2" key="1">
    <citation type="journal article" date="2015" name="Nature">
        <title>rRNA introns, odd ribosomes, and small enigmatic genomes across a large radiation of phyla.</title>
        <authorList>
            <person name="Brown C.T."/>
            <person name="Hug L.A."/>
            <person name="Thomas B.C."/>
            <person name="Sharon I."/>
            <person name="Castelle C.J."/>
            <person name="Singh A."/>
            <person name="Wilkins M.J."/>
            <person name="Williams K.H."/>
            <person name="Banfield J.F."/>
        </authorList>
    </citation>
    <scope>NUCLEOTIDE SEQUENCE [LARGE SCALE GENOMIC DNA]</scope>
</reference>
<gene>
    <name evidence="1" type="ORF">UV00_C0009G0005</name>
</gene>
<name>A0A0G1AVF0_UNCKA</name>
<protein>
    <submittedName>
        <fullName evidence="1">Uncharacterized protein</fullName>
    </submittedName>
</protein>
<sequence length="233" mass="26073">MKKIFKLVFFLLFLGTVYWAANNWNFIKKTLIKIIPQAGDYLEISENIPAGKITSASFEDCKISITDTSGERYYVGRLGREGTPMKKCARVPRFAISDSGKYMVFEDAVEGSNLCIRTYSIEKNKINTLAVWGTGSILDMEFLSSDKLMLFHGYSDIPDEQSVVLFDIPAIYTNYSLISDTDHLATDKYKGTLDVRDVAGDFFDIVEIGDKVSVFGGTKSRPILRAEFSVSGL</sequence>
<dbReference type="AlphaFoldDB" id="A0A0G1AVF0"/>